<dbReference type="SUPFAM" id="SSF103088">
    <property type="entry name" value="OmpA-like"/>
    <property type="match status" value="1"/>
</dbReference>
<dbReference type="Pfam" id="PF00691">
    <property type="entry name" value="OmpA"/>
    <property type="match status" value="1"/>
</dbReference>
<evidence type="ECO:0000256" key="2">
    <source>
        <dbReference type="ARBA" id="ARBA00023136"/>
    </source>
</evidence>
<evidence type="ECO:0000313" key="8">
    <source>
        <dbReference type="EMBL" id="AVO45305.1"/>
    </source>
</evidence>
<accession>A0A2S0NAY4</accession>
<reference evidence="8 9" key="1">
    <citation type="submission" date="2018-03" db="EMBL/GenBank/DDBJ databases">
        <title>Genome sequencing of Phreatobacter sp.</title>
        <authorList>
            <person name="Kim S.-J."/>
            <person name="Heo J."/>
            <person name="Kwon S.-W."/>
        </authorList>
    </citation>
    <scope>NUCLEOTIDE SEQUENCE [LARGE SCALE GENOMIC DNA]</scope>
    <source>
        <strain evidence="8 9">S-12</strain>
    </source>
</reference>
<keyword evidence="3" id="KW-0998">Cell outer membrane</keyword>
<keyword evidence="6" id="KW-0732">Signal</keyword>
<proteinExistence type="predicted"/>
<dbReference type="Proteomes" id="UP000237889">
    <property type="component" value="Chromosome"/>
</dbReference>
<dbReference type="PROSITE" id="PS51123">
    <property type="entry name" value="OMPA_2"/>
    <property type="match status" value="1"/>
</dbReference>
<dbReference type="PRINTS" id="PR01021">
    <property type="entry name" value="OMPADOMAIN"/>
</dbReference>
<evidence type="ECO:0000259" key="7">
    <source>
        <dbReference type="PROSITE" id="PS51123"/>
    </source>
</evidence>
<protein>
    <recommendedName>
        <fullName evidence="7">OmpA-like domain-containing protein</fullName>
    </recommendedName>
</protein>
<dbReference type="PANTHER" id="PTHR30329:SF21">
    <property type="entry name" value="LIPOPROTEIN YIAD-RELATED"/>
    <property type="match status" value="1"/>
</dbReference>
<evidence type="ECO:0000256" key="6">
    <source>
        <dbReference type="SAM" id="SignalP"/>
    </source>
</evidence>
<organism evidence="8 9">
    <name type="scientific">Phreatobacter cathodiphilus</name>
    <dbReference type="NCBI Taxonomy" id="1868589"/>
    <lineage>
        <taxon>Bacteria</taxon>
        <taxon>Pseudomonadati</taxon>
        <taxon>Pseudomonadota</taxon>
        <taxon>Alphaproteobacteria</taxon>
        <taxon>Hyphomicrobiales</taxon>
        <taxon>Phreatobacteraceae</taxon>
        <taxon>Phreatobacter</taxon>
    </lineage>
</organism>
<name>A0A2S0NAY4_9HYPH</name>
<dbReference type="AlphaFoldDB" id="A0A2S0NAY4"/>
<dbReference type="KEGG" id="phr:C6569_09665"/>
<dbReference type="EMBL" id="CP027668">
    <property type="protein sequence ID" value="AVO45305.1"/>
    <property type="molecule type" value="Genomic_DNA"/>
</dbReference>
<dbReference type="RefSeq" id="WP_106748646.1">
    <property type="nucleotide sequence ID" value="NZ_CP027668.1"/>
</dbReference>
<feature type="signal peptide" evidence="6">
    <location>
        <begin position="1"/>
        <end position="27"/>
    </location>
</feature>
<evidence type="ECO:0000256" key="5">
    <source>
        <dbReference type="SAM" id="MobiDB-lite"/>
    </source>
</evidence>
<keyword evidence="2 4" id="KW-0472">Membrane</keyword>
<dbReference type="InterPro" id="IPR036737">
    <property type="entry name" value="OmpA-like_sf"/>
</dbReference>
<sequence length="526" mass="53103">MVTIRWRDAGRRLLRGLVKLAAVSAMAAPAPALAQAAEPVQLSLVREGDVVVLGGAVPNEAVREAIIAAIRAASAEASVIDTTTVAPEAPAGFAGAATFAAGLAARLKPGAVLLSGGDVDVEGRPEGLAGQAAVTAALAALPEGLRLRRQALLPPIVRPYGLVLARTREGVTLSGAIAAAEEGAALGAFAGSLGLGPVTDRLVVAAGAPEGFDRPAAARFALTQLARLATGTATLSDRSLAIEGRAADRPGFAAVNLALSGPLPAGLTLGRAAIAAPVVSPYGWFAEKTAAGVRLQGYVPSEVVRGEIRAAAEALFAPLALTDAQEIAEGAPDGFAPAATAAMGQLVLLERGRATLHDSRLIVTGEASSPTAAVAVRGAIEGSAPYGFTVAHTIAAPAIAAPPAAAPAACLGKIEAEMAAGGVVFQFGREAMRPESVTRLRRIAALMAECPAVRFSVEGHTDSDGVAEQNVDLSHRRAQAVVAVLVRAGVEASRLLSEGHGASKPLVPNDSPANKARNRRIEIIAR</sequence>
<dbReference type="InterPro" id="IPR006665">
    <property type="entry name" value="OmpA-like"/>
</dbReference>
<evidence type="ECO:0000313" key="9">
    <source>
        <dbReference type="Proteomes" id="UP000237889"/>
    </source>
</evidence>
<dbReference type="Gene3D" id="3.30.1330.60">
    <property type="entry name" value="OmpA-like domain"/>
    <property type="match status" value="1"/>
</dbReference>
<evidence type="ECO:0000256" key="1">
    <source>
        <dbReference type="ARBA" id="ARBA00004442"/>
    </source>
</evidence>
<feature type="chain" id="PRO_5015584202" description="OmpA-like domain-containing protein" evidence="6">
    <location>
        <begin position="28"/>
        <end position="526"/>
    </location>
</feature>
<dbReference type="Gene3D" id="3.40.1520.20">
    <property type="match status" value="3"/>
</dbReference>
<comment type="subcellular location">
    <subcellularLocation>
        <location evidence="1">Cell outer membrane</location>
    </subcellularLocation>
</comment>
<dbReference type="InterPro" id="IPR050330">
    <property type="entry name" value="Bact_OuterMem_StrucFunc"/>
</dbReference>
<keyword evidence="9" id="KW-1185">Reference proteome</keyword>
<gene>
    <name evidence="8" type="ORF">C6569_09665</name>
</gene>
<evidence type="ECO:0000256" key="3">
    <source>
        <dbReference type="ARBA" id="ARBA00023237"/>
    </source>
</evidence>
<dbReference type="CDD" id="cd07185">
    <property type="entry name" value="OmpA_C-like"/>
    <property type="match status" value="1"/>
</dbReference>
<feature type="region of interest" description="Disordered" evidence="5">
    <location>
        <begin position="500"/>
        <end position="520"/>
    </location>
</feature>
<dbReference type="PANTHER" id="PTHR30329">
    <property type="entry name" value="STATOR ELEMENT OF FLAGELLAR MOTOR COMPLEX"/>
    <property type="match status" value="1"/>
</dbReference>
<evidence type="ECO:0000256" key="4">
    <source>
        <dbReference type="PROSITE-ProRule" id="PRU00473"/>
    </source>
</evidence>
<dbReference type="InterPro" id="IPR006664">
    <property type="entry name" value="OMP_bac"/>
</dbReference>
<dbReference type="GO" id="GO:0009279">
    <property type="term" value="C:cell outer membrane"/>
    <property type="evidence" value="ECO:0007669"/>
    <property type="project" value="UniProtKB-SubCell"/>
</dbReference>
<dbReference type="OrthoDB" id="5525824at2"/>
<feature type="domain" description="OmpA-like" evidence="7">
    <location>
        <begin position="412"/>
        <end position="526"/>
    </location>
</feature>